<gene>
    <name evidence="6" type="ORF">BJX66DRAFT_319638</name>
</gene>
<reference evidence="6 7" key="1">
    <citation type="submission" date="2024-07" db="EMBL/GenBank/DDBJ databases">
        <title>Section-level genome sequencing and comparative genomics of Aspergillus sections Usti and Cavernicolus.</title>
        <authorList>
            <consortium name="Lawrence Berkeley National Laboratory"/>
            <person name="Nybo J.L."/>
            <person name="Vesth T.C."/>
            <person name="Theobald S."/>
            <person name="Frisvad J.C."/>
            <person name="Larsen T.O."/>
            <person name="Kjaerboelling I."/>
            <person name="Rothschild-Mancinelli K."/>
            <person name="Lyhne E.K."/>
            <person name="Kogle M.E."/>
            <person name="Barry K."/>
            <person name="Clum A."/>
            <person name="Na H."/>
            <person name="Ledsgaard L."/>
            <person name="Lin J."/>
            <person name="Lipzen A."/>
            <person name="Kuo A."/>
            <person name="Riley R."/>
            <person name="Mondo S."/>
            <person name="Labutti K."/>
            <person name="Haridas S."/>
            <person name="Pangalinan J."/>
            <person name="Salamov A.A."/>
            <person name="Simmons B.A."/>
            <person name="Magnuson J.K."/>
            <person name="Chen J."/>
            <person name="Drula E."/>
            <person name="Henrissat B."/>
            <person name="Wiebenga A."/>
            <person name="Lubbers R.J."/>
            <person name="Gomes A.C."/>
            <person name="Makela M.R."/>
            <person name="Stajich J."/>
            <person name="Grigoriev I.V."/>
            <person name="Mortensen U.H."/>
            <person name="De Vries R.P."/>
            <person name="Baker S.E."/>
            <person name="Andersen M.R."/>
        </authorList>
    </citation>
    <scope>NUCLEOTIDE SEQUENCE [LARGE SCALE GENOMIC DNA]</scope>
    <source>
        <strain evidence="6 7">CBS 209.92</strain>
    </source>
</reference>
<evidence type="ECO:0000256" key="2">
    <source>
        <dbReference type="ARBA" id="ARBA00022670"/>
    </source>
</evidence>
<proteinExistence type="inferred from homology"/>
<feature type="domain" description="Ubiquitin-like protease family profile" evidence="5">
    <location>
        <begin position="500"/>
        <end position="557"/>
    </location>
</feature>
<feature type="region of interest" description="Disordered" evidence="4">
    <location>
        <begin position="127"/>
        <end position="150"/>
    </location>
</feature>
<organism evidence="6 7">
    <name type="scientific">Aspergillus keveii</name>
    <dbReference type="NCBI Taxonomy" id="714993"/>
    <lineage>
        <taxon>Eukaryota</taxon>
        <taxon>Fungi</taxon>
        <taxon>Dikarya</taxon>
        <taxon>Ascomycota</taxon>
        <taxon>Pezizomycotina</taxon>
        <taxon>Eurotiomycetes</taxon>
        <taxon>Eurotiomycetidae</taxon>
        <taxon>Eurotiales</taxon>
        <taxon>Aspergillaceae</taxon>
        <taxon>Aspergillus</taxon>
        <taxon>Aspergillus subgen. Nidulantes</taxon>
    </lineage>
</organism>
<dbReference type="EMBL" id="JBFTWV010000305">
    <property type="protein sequence ID" value="KAL2782867.1"/>
    <property type="molecule type" value="Genomic_DNA"/>
</dbReference>
<keyword evidence="3" id="KW-0378">Hydrolase</keyword>
<comment type="caution">
    <text evidence="6">The sequence shown here is derived from an EMBL/GenBank/DDBJ whole genome shotgun (WGS) entry which is preliminary data.</text>
</comment>
<keyword evidence="7" id="KW-1185">Reference proteome</keyword>
<evidence type="ECO:0000259" key="5">
    <source>
        <dbReference type="Pfam" id="PF02902"/>
    </source>
</evidence>
<dbReference type="InterPro" id="IPR003653">
    <property type="entry name" value="Peptidase_C48_C"/>
</dbReference>
<accession>A0ABR4FI06</accession>
<evidence type="ECO:0000256" key="1">
    <source>
        <dbReference type="ARBA" id="ARBA00005234"/>
    </source>
</evidence>
<comment type="similarity">
    <text evidence="1">Belongs to the peptidase C48 family.</text>
</comment>
<feature type="compositionally biased region" description="Low complexity" evidence="4">
    <location>
        <begin position="132"/>
        <end position="146"/>
    </location>
</feature>
<dbReference type="Gene3D" id="3.40.395.10">
    <property type="entry name" value="Adenoviral Proteinase, Chain A"/>
    <property type="match status" value="1"/>
</dbReference>
<feature type="region of interest" description="Disordered" evidence="4">
    <location>
        <begin position="60"/>
        <end position="103"/>
    </location>
</feature>
<dbReference type="InterPro" id="IPR038765">
    <property type="entry name" value="Papain-like_cys_pep_sf"/>
</dbReference>
<keyword evidence="2" id="KW-0645">Protease</keyword>
<dbReference type="Proteomes" id="UP001610563">
    <property type="component" value="Unassembled WGS sequence"/>
</dbReference>
<feature type="non-terminal residue" evidence="6">
    <location>
        <position position="595"/>
    </location>
</feature>
<dbReference type="SUPFAM" id="SSF54001">
    <property type="entry name" value="Cysteine proteinases"/>
    <property type="match status" value="1"/>
</dbReference>
<name>A0ABR4FI06_9EURO</name>
<evidence type="ECO:0000256" key="4">
    <source>
        <dbReference type="SAM" id="MobiDB-lite"/>
    </source>
</evidence>
<evidence type="ECO:0000313" key="6">
    <source>
        <dbReference type="EMBL" id="KAL2782867.1"/>
    </source>
</evidence>
<protein>
    <recommendedName>
        <fullName evidence="5">Ubiquitin-like protease family profile domain-containing protein</fullName>
    </recommendedName>
</protein>
<dbReference type="Pfam" id="PF02902">
    <property type="entry name" value="Peptidase_C48"/>
    <property type="match status" value="1"/>
</dbReference>
<evidence type="ECO:0000256" key="3">
    <source>
        <dbReference type="ARBA" id="ARBA00022801"/>
    </source>
</evidence>
<sequence length="595" mass="66805">MTPSTARTETKLVMLLSMFVQKLPKEATINPNNINFRRIIREFNDKAPKAAQAIAQVIQDNKDSDPSQEPAVEEASSVSKQGRKQKEDGGPTPTRPAKRRVGDTSYKEPVILLVFGESPGEELSLLSNKTLSESGSGEESRSTTSEAVDSNDHDALIKWINKPCSPQTEEIHRDKIPESVVSLPPTHQATPESININTQCTKDLIIQAVRTIHGLSTHRDSTPNNLHQRILQSLQGDEPKARAASSYDQWSDGSTWKRVLEIGASQQDKVEHAKGITQIKKKKQVGRRGAAITRIHMQLSRGQKLCTQIVGKLGLGILFDQKIWKYTKSSIANINNIVKRILEDEEHKKLLDILELQLKLLIENGTPDLAAFFENLVDSRLVIDNELRELQVEFPLGSRSLLDATLDTAIDHLVELVSTKVLNKATPESGDTVAINSSIELSCEIFNRLRPGKWLDSWTIMALMQISDRPAYVKYDLSIPLDEPGSDGQIRQIKRPLASWAKKITQHRREAKDDFGEACPLVYFCPINHRNKHFTLLEINERKQVICHYDSMADSDTILGVKESRLAGLVRGEFKNLKYSYIEVVSAFLYLLWAT</sequence>
<evidence type="ECO:0000313" key="7">
    <source>
        <dbReference type="Proteomes" id="UP001610563"/>
    </source>
</evidence>